<dbReference type="OrthoDB" id="164831at2"/>
<name>A0A3G8YD82_9DEIO</name>
<gene>
    <name evidence="1" type="ORF">EHF33_11390</name>
</gene>
<dbReference type="AlphaFoldDB" id="A0A3G8YD82"/>
<dbReference type="InterPro" id="IPR021454">
    <property type="entry name" value="DUF3105"/>
</dbReference>
<organism evidence="1 2">
    <name type="scientific">Deinococcus psychrotolerans</name>
    <dbReference type="NCBI Taxonomy" id="2489213"/>
    <lineage>
        <taxon>Bacteria</taxon>
        <taxon>Thermotogati</taxon>
        <taxon>Deinococcota</taxon>
        <taxon>Deinococci</taxon>
        <taxon>Deinococcales</taxon>
        <taxon>Deinococcaceae</taxon>
        <taxon>Deinococcus</taxon>
    </lineage>
</organism>
<evidence type="ECO:0000313" key="2">
    <source>
        <dbReference type="Proteomes" id="UP000276417"/>
    </source>
</evidence>
<keyword evidence="2" id="KW-1185">Reference proteome</keyword>
<dbReference type="PROSITE" id="PS51257">
    <property type="entry name" value="PROKAR_LIPOPROTEIN"/>
    <property type="match status" value="1"/>
</dbReference>
<dbReference type="RefSeq" id="WP_124871494.1">
    <property type="nucleotide sequence ID" value="NZ_CP034183.1"/>
</dbReference>
<dbReference type="EMBL" id="CP034183">
    <property type="protein sequence ID" value="AZI43272.1"/>
    <property type="molecule type" value="Genomic_DNA"/>
</dbReference>
<sequence length="162" mass="17201">MRPLPALPLLLLTACSGQIKDVQTFSYLGNELRSGVIGYDRSPPAGGPYSPLWQTCGSYSAPIYPEYAVHSLARGAVWLTYWPTLSPADLGKLKDAVSAQPNTLLSPLADQPAAIMATAWNAQLGADSVSDSRLRRFVQDYANAKSVPEAGQPCTGGYGGTQ</sequence>
<proteinExistence type="predicted"/>
<reference evidence="1 2" key="1">
    <citation type="submission" date="2018-11" db="EMBL/GenBank/DDBJ databases">
        <title>Deinococcus shelandsis sp. nov., isolated from South Shetland Islands soil of Antarctica.</title>
        <authorList>
            <person name="Tian J."/>
        </authorList>
    </citation>
    <scope>NUCLEOTIDE SEQUENCE [LARGE SCALE GENOMIC DNA]</scope>
    <source>
        <strain evidence="1 2">S14-83T</strain>
    </source>
</reference>
<evidence type="ECO:0000313" key="1">
    <source>
        <dbReference type="EMBL" id="AZI43272.1"/>
    </source>
</evidence>
<protein>
    <submittedName>
        <fullName evidence="1">DUF3105 domain-containing protein</fullName>
    </submittedName>
</protein>
<dbReference type="Proteomes" id="UP000276417">
    <property type="component" value="Chromosome 1"/>
</dbReference>
<dbReference type="Pfam" id="PF11303">
    <property type="entry name" value="DUF3105"/>
    <property type="match status" value="1"/>
</dbReference>
<accession>A0A3G8YD82</accession>
<dbReference type="KEGG" id="dph:EHF33_11390"/>